<accession>A0A9X1NPS9</accession>
<keyword evidence="6" id="KW-1185">Reference proteome</keyword>
<dbReference type="InterPro" id="IPR002579">
    <property type="entry name" value="Met_Sox_Rdtase_MsrB_dom"/>
</dbReference>
<dbReference type="AlphaFoldDB" id="A0A9X1NPS9"/>
<evidence type="ECO:0000256" key="3">
    <source>
        <dbReference type="ARBA" id="ARBA00048488"/>
    </source>
</evidence>
<organism evidence="5 6">
    <name type="scientific">Rhizobium quercicola</name>
    <dbReference type="NCBI Taxonomy" id="2901226"/>
    <lineage>
        <taxon>Bacteria</taxon>
        <taxon>Pseudomonadati</taxon>
        <taxon>Pseudomonadota</taxon>
        <taxon>Alphaproteobacteria</taxon>
        <taxon>Hyphomicrobiales</taxon>
        <taxon>Rhizobiaceae</taxon>
        <taxon>Rhizobium/Agrobacterium group</taxon>
        <taxon>Rhizobium</taxon>
    </lineage>
</organism>
<evidence type="ECO:0000313" key="5">
    <source>
        <dbReference type="EMBL" id="MCD7108630.1"/>
    </source>
</evidence>
<dbReference type="InterPro" id="IPR028427">
    <property type="entry name" value="Met_Sox_Rdtase_MsrB"/>
</dbReference>
<dbReference type="NCBIfam" id="TIGR00357">
    <property type="entry name" value="peptide-methionine (R)-S-oxide reductase MsrB"/>
    <property type="match status" value="1"/>
</dbReference>
<keyword evidence="2 5" id="KW-0560">Oxidoreductase</keyword>
<dbReference type="Proteomes" id="UP001139089">
    <property type="component" value="Unassembled WGS sequence"/>
</dbReference>
<dbReference type="GO" id="GO:0006979">
    <property type="term" value="P:response to oxidative stress"/>
    <property type="evidence" value="ECO:0007669"/>
    <property type="project" value="InterPro"/>
</dbReference>
<comment type="caution">
    <text evidence="5">The sequence shown here is derived from an EMBL/GenBank/DDBJ whole genome shotgun (WGS) entry which is preliminary data.</text>
</comment>
<dbReference type="EC" id="1.8.4.12" evidence="1"/>
<dbReference type="PROSITE" id="PS51318">
    <property type="entry name" value="TAT"/>
    <property type="match status" value="1"/>
</dbReference>
<evidence type="ECO:0000313" key="6">
    <source>
        <dbReference type="Proteomes" id="UP001139089"/>
    </source>
</evidence>
<feature type="domain" description="MsrB" evidence="4">
    <location>
        <begin position="39"/>
        <end position="160"/>
    </location>
</feature>
<dbReference type="InterPro" id="IPR011057">
    <property type="entry name" value="Mss4-like_sf"/>
</dbReference>
<dbReference type="PANTHER" id="PTHR10173:SF57">
    <property type="entry name" value="PEPTIDE-METHIONINE (R)-S-OXIDE REDUCTASE"/>
    <property type="match status" value="1"/>
</dbReference>
<dbReference type="InterPro" id="IPR006311">
    <property type="entry name" value="TAT_signal"/>
</dbReference>
<protein>
    <recommendedName>
        <fullName evidence="1">peptide-methionine (R)-S-oxide reductase</fullName>
        <ecNumber evidence="1">1.8.4.12</ecNumber>
    </recommendedName>
</protein>
<comment type="catalytic activity">
    <reaction evidence="3">
        <text>L-methionyl-[protein] + [thioredoxin]-disulfide + H2O = L-methionyl-(R)-S-oxide-[protein] + [thioredoxin]-dithiol</text>
        <dbReference type="Rhea" id="RHEA:24164"/>
        <dbReference type="Rhea" id="RHEA-COMP:10698"/>
        <dbReference type="Rhea" id="RHEA-COMP:10700"/>
        <dbReference type="Rhea" id="RHEA-COMP:12313"/>
        <dbReference type="Rhea" id="RHEA-COMP:12314"/>
        <dbReference type="ChEBI" id="CHEBI:15377"/>
        <dbReference type="ChEBI" id="CHEBI:16044"/>
        <dbReference type="ChEBI" id="CHEBI:29950"/>
        <dbReference type="ChEBI" id="CHEBI:45764"/>
        <dbReference type="ChEBI" id="CHEBI:50058"/>
        <dbReference type="EC" id="1.8.4.12"/>
    </reaction>
</comment>
<proteinExistence type="predicted"/>
<sequence>MLSRRFFLLTGTAGLAAFALKNQIAPFAAAETFAVTKTDAEWKAMLGDEAYRILRHEDTERPFTSALNEEKRKGTFQCAGCALPVYSSDTKFDSGTGWPSFWQALPDAVGTRTDTSFLMVRTECHCSRCGGHLGHIFDDGPKPTGKRHCINGLSMTFVPGAAPA</sequence>
<dbReference type="SUPFAM" id="SSF51316">
    <property type="entry name" value="Mss4-like"/>
    <property type="match status" value="1"/>
</dbReference>
<evidence type="ECO:0000256" key="1">
    <source>
        <dbReference type="ARBA" id="ARBA00012499"/>
    </source>
</evidence>
<name>A0A9X1NPS9_9HYPH</name>
<dbReference type="GO" id="GO:0030091">
    <property type="term" value="P:protein repair"/>
    <property type="evidence" value="ECO:0007669"/>
    <property type="project" value="InterPro"/>
</dbReference>
<evidence type="ECO:0000259" key="4">
    <source>
        <dbReference type="PROSITE" id="PS51790"/>
    </source>
</evidence>
<dbReference type="Pfam" id="PF01641">
    <property type="entry name" value="SelR"/>
    <property type="match status" value="1"/>
</dbReference>
<dbReference type="PANTHER" id="PTHR10173">
    <property type="entry name" value="METHIONINE SULFOXIDE REDUCTASE"/>
    <property type="match status" value="1"/>
</dbReference>
<dbReference type="PROSITE" id="PS51790">
    <property type="entry name" value="MSRB"/>
    <property type="match status" value="1"/>
</dbReference>
<dbReference type="Gene3D" id="2.170.150.20">
    <property type="entry name" value="Peptide methionine sulfoxide reductase"/>
    <property type="match status" value="1"/>
</dbReference>
<dbReference type="RefSeq" id="WP_231812772.1">
    <property type="nucleotide sequence ID" value="NZ_JAJOZR010000003.1"/>
</dbReference>
<gene>
    <name evidence="5" type="primary">msrB</name>
    <name evidence="5" type="ORF">LRX75_06205</name>
</gene>
<dbReference type="EMBL" id="JAJOZR010000003">
    <property type="protein sequence ID" value="MCD7108630.1"/>
    <property type="molecule type" value="Genomic_DNA"/>
</dbReference>
<dbReference type="GO" id="GO:0033743">
    <property type="term" value="F:peptide-methionine (R)-S-oxide reductase activity"/>
    <property type="evidence" value="ECO:0007669"/>
    <property type="project" value="UniProtKB-EC"/>
</dbReference>
<reference evidence="5" key="1">
    <citation type="submission" date="2021-12" db="EMBL/GenBank/DDBJ databases">
        <authorList>
            <person name="Li Y."/>
        </authorList>
    </citation>
    <scope>NUCLEOTIDE SEQUENCE</scope>
    <source>
        <strain evidence="5">DKSPLA3</strain>
    </source>
</reference>
<evidence type="ECO:0000256" key="2">
    <source>
        <dbReference type="ARBA" id="ARBA00023002"/>
    </source>
</evidence>
<dbReference type="GO" id="GO:0005737">
    <property type="term" value="C:cytoplasm"/>
    <property type="evidence" value="ECO:0007669"/>
    <property type="project" value="TreeGrafter"/>
</dbReference>